<feature type="transmembrane region" description="Helical" evidence="1">
    <location>
        <begin position="186"/>
        <end position="206"/>
    </location>
</feature>
<accession>A0A1I4PQ75</accession>
<feature type="transmembrane region" description="Helical" evidence="1">
    <location>
        <begin position="112"/>
        <end position="133"/>
    </location>
</feature>
<proteinExistence type="predicted"/>
<dbReference type="AlphaFoldDB" id="A0A1I4PQ75"/>
<dbReference type="PANTHER" id="PTHR37308">
    <property type="entry name" value="INTEGRAL MEMBRANE PROTEIN"/>
    <property type="match status" value="1"/>
</dbReference>
<protein>
    <submittedName>
        <fullName evidence="2">Putative membrane protein</fullName>
    </submittedName>
</protein>
<sequence>MEWRNIYRGMLMGASDVVPGVSGGTIAVVLGIYDRLIEAVNGFFSKDFKKHLMFLIPLGVGVLTAVFLLAGLIEWLFEHYPKQTQFAFLGLIIGVLPFLFQKSNAKKMFKGNHILLVLIGACIVGSMVFFQTGEPEVVTQFETSTYLWLFASGFIASSAMILPGISGSFLLYVIGSYTTIISAIKNLDFVVILTVGVGILLGIVLMSKVIHYFLASFPVATYALVIGMVIGSVFVIFPGWPASMMGTMMCVVTFAGGLLFAYLLGRVEYR</sequence>
<name>A0A1I4PQ75_9BACI</name>
<gene>
    <name evidence="2" type="ORF">SAMN04487943_11288</name>
</gene>
<dbReference type="PANTHER" id="PTHR37308:SF1">
    <property type="entry name" value="POLYPRENYL-PHOSPHATE TRANSPORTER"/>
    <property type="match status" value="1"/>
</dbReference>
<dbReference type="Proteomes" id="UP000198565">
    <property type="component" value="Unassembled WGS sequence"/>
</dbReference>
<dbReference type="OrthoDB" id="9793746at2"/>
<keyword evidence="1" id="KW-1133">Transmembrane helix</keyword>
<dbReference type="Pfam" id="PF04018">
    <property type="entry name" value="VCA0040-like"/>
    <property type="match status" value="1"/>
</dbReference>
<dbReference type="RefSeq" id="WP_091485288.1">
    <property type="nucleotide sequence ID" value="NZ_FOTR01000012.1"/>
</dbReference>
<dbReference type="STRING" id="334253.SAMN04487943_11288"/>
<evidence type="ECO:0000313" key="3">
    <source>
        <dbReference type="Proteomes" id="UP000198565"/>
    </source>
</evidence>
<keyword evidence="1" id="KW-0812">Transmembrane</keyword>
<feature type="transmembrane region" description="Helical" evidence="1">
    <location>
        <begin position="54"/>
        <end position="77"/>
    </location>
</feature>
<keyword evidence="3" id="KW-1185">Reference proteome</keyword>
<reference evidence="3" key="1">
    <citation type="submission" date="2016-10" db="EMBL/GenBank/DDBJ databases">
        <authorList>
            <person name="Varghese N."/>
            <person name="Submissions S."/>
        </authorList>
    </citation>
    <scope>NUCLEOTIDE SEQUENCE [LARGE SCALE GENOMIC DNA]</scope>
    <source>
        <strain evidence="3">CGMCC 1.4250</strain>
    </source>
</reference>
<feature type="transmembrane region" description="Helical" evidence="1">
    <location>
        <begin position="83"/>
        <end position="100"/>
    </location>
</feature>
<feature type="transmembrane region" description="Helical" evidence="1">
    <location>
        <begin position="6"/>
        <end position="33"/>
    </location>
</feature>
<evidence type="ECO:0000256" key="1">
    <source>
        <dbReference type="SAM" id="Phobius"/>
    </source>
</evidence>
<dbReference type="EMBL" id="FOTR01000012">
    <property type="protein sequence ID" value="SFM29640.1"/>
    <property type="molecule type" value="Genomic_DNA"/>
</dbReference>
<feature type="transmembrane region" description="Helical" evidence="1">
    <location>
        <begin position="145"/>
        <end position="174"/>
    </location>
</feature>
<evidence type="ECO:0000313" key="2">
    <source>
        <dbReference type="EMBL" id="SFM29640.1"/>
    </source>
</evidence>
<feature type="transmembrane region" description="Helical" evidence="1">
    <location>
        <begin position="244"/>
        <end position="264"/>
    </location>
</feature>
<feature type="transmembrane region" description="Helical" evidence="1">
    <location>
        <begin position="212"/>
        <end position="237"/>
    </location>
</feature>
<keyword evidence="1" id="KW-0472">Membrane</keyword>
<dbReference type="InterPro" id="IPR007163">
    <property type="entry name" value="VCA0040-like"/>
</dbReference>
<organism evidence="2 3">
    <name type="scientific">Gracilibacillus orientalis</name>
    <dbReference type="NCBI Taxonomy" id="334253"/>
    <lineage>
        <taxon>Bacteria</taxon>
        <taxon>Bacillati</taxon>
        <taxon>Bacillota</taxon>
        <taxon>Bacilli</taxon>
        <taxon>Bacillales</taxon>
        <taxon>Bacillaceae</taxon>
        <taxon>Gracilibacillus</taxon>
    </lineage>
</organism>